<dbReference type="OrthoDB" id="6371583at2"/>
<feature type="signal peptide" evidence="1">
    <location>
        <begin position="1"/>
        <end position="25"/>
    </location>
</feature>
<dbReference type="EMBL" id="ANIE01000005">
    <property type="protein sequence ID" value="KEF31355.1"/>
    <property type="molecule type" value="Genomic_DNA"/>
</dbReference>
<proteinExistence type="predicted"/>
<sequence>MKKVTAFMAVSSVALMTALPFVVSADDDRWEDERYEYRRNDLSMGGQQEQYSADEMKIMAHGRALQRFGPGVQVAMNETADGTYRVELRDQEQNLIREHEFNRFGGRVRGSNHD</sequence>
<evidence type="ECO:0000313" key="3">
    <source>
        <dbReference type="Proteomes" id="UP000035057"/>
    </source>
</evidence>
<dbReference type="STRING" id="1137280.D777_01704"/>
<protein>
    <recommendedName>
        <fullName evidence="4">PepSY domain-containing protein</fullName>
    </recommendedName>
</protein>
<feature type="chain" id="PRO_5001682471" description="PepSY domain-containing protein" evidence="1">
    <location>
        <begin position="26"/>
        <end position="114"/>
    </location>
</feature>
<evidence type="ECO:0000256" key="1">
    <source>
        <dbReference type="SAM" id="SignalP"/>
    </source>
</evidence>
<comment type="caution">
    <text evidence="2">The sequence shown here is derived from an EMBL/GenBank/DDBJ whole genome shotgun (WGS) entry which is preliminary data.</text>
</comment>
<name>A0A072NE35_9GAMM</name>
<evidence type="ECO:0000313" key="2">
    <source>
        <dbReference type="EMBL" id="KEF31355.1"/>
    </source>
</evidence>
<reference evidence="2 3" key="1">
    <citation type="submission" date="2012-12" db="EMBL/GenBank/DDBJ databases">
        <title>Genome assembly of Marinobacter sp. AK21.</title>
        <authorList>
            <person name="Khatri I."/>
            <person name="Kumar R."/>
            <person name="Vaidya B."/>
            <person name="Subramanian S."/>
            <person name="Pinnaka A."/>
        </authorList>
    </citation>
    <scope>NUCLEOTIDE SEQUENCE [LARGE SCALE GENOMIC DNA]</scope>
    <source>
        <strain evidence="2 3">AK21</strain>
    </source>
</reference>
<dbReference type="Proteomes" id="UP000035057">
    <property type="component" value="Unassembled WGS sequence"/>
</dbReference>
<accession>A0A072NE35</accession>
<evidence type="ECO:0008006" key="4">
    <source>
        <dbReference type="Google" id="ProtNLM"/>
    </source>
</evidence>
<gene>
    <name evidence="2" type="ORF">D777_01704</name>
</gene>
<dbReference type="PATRIC" id="fig|1137280.3.peg.1519"/>
<keyword evidence="1" id="KW-0732">Signal</keyword>
<organism evidence="2 3">
    <name type="scientific">Marinobacter nitratireducens</name>
    <dbReference type="NCBI Taxonomy" id="1137280"/>
    <lineage>
        <taxon>Bacteria</taxon>
        <taxon>Pseudomonadati</taxon>
        <taxon>Pseudomonadota</taxon>
        <taxon>Gammaproteobacteria</taxon>
        <taxon>Pseudomonadales</taxon>
        <taxon>Marinobacteraceae</taxon>
        <taxon>Marinobacter</taxon>
    </lineage>
</organism>
<dbReference type="AlphaFoldDB" id="A0A072NE35"/>
<dbReference type="RefSeq" id="WP_036130214.1">
    <property type="nucleotide sequence ID" value="NZ_ANIE01000005.1"/>
</dbReference>
<keyword evidence="3" id="KW-1185">Reference proteome</keyword>